<reference evidence="2" key="1">
    <citation type="submission" date="2024-05" db="EMBL/GenBank/DDBJ databases">
        <title>Whole genome shotgun sequence of Streptomyces hygroscopicus NBRC 113678.</title>
        <authorList>
            <person name="Komaki H."/>
            <person name="Tamura T."/>
        </authorList>
    </citation>
    <scope>NUCLEOTIDE SEQUENCE</scope>
    <source>
        <strain evidence="2">N11-34</strain>
    </source>
</reference>
<sequence length="45" mass="5191">MNNQEFYEDQTTANMQSAMEAAKLAEEAARRAEELRNEQQNQGRS</sequence>
<proteinExistence type="predicted"/>
<comment type="caution">
    <text evidence="2">The sequence shown here is derived from an EMBL/GenBank/DDBJ whole genome shotgun (WGS) entry which is preliminary data.</text>
</comment>
<feature type="region of interest" description="Disordered" evidence="1">
    <location>
        <begin position="19"/>
        <end position="45"/>
    </location>
</feature>
<dbReference type="RefSeq" id="WP_236260137.1">
    <property type="nucleotide sequence ID" value="NZ_BNEK01000007.1"/>
</dbReference>
<keyword evidence="3" id="KW-1185">Reference proteome</keyword>
<gene>
    <name evidence="2" type="ORF">TPA0910_87530</name>
</gene>
<evidence type="ECO:0000313" key="3">
    <source>
        <dbReference type="Proteomes" id="UP001054854"/>
    </source>
</evidence>
<feature type="compositionally biased region" description="Basic and acidic residues" evidence="1">
    <location>
        <begin position="23"/>
        <end position="37"/>
    </location>
</feature>
<dbReference type="EMBL" id="BNEK01000007">
    <property type="protein sequence ID" value="GHJ34320.1"/>
    <property type="molecule type" value="Genomic_DNA"/>
</dbReference>
<accession>A0ABQ3UFF1</accession>
<evidence type="ECO:0000256" key="1">
    <source>
        <dbReference type="SAM" id="MobiDB-lite"/>
    </source>
</evidence>
<dbReference type="Proteomes" id="UP001054854">
    <property type="component" value="Unassembled WGS sequence"/>
</dbReference>
<name>A0ABQ3UFF1_STRHY</name>
<evidence type="ECO:0000313" key="2">
    <source>
        <dbReference type="EMBL" id="GHJ34320.1"/>
    </source>
</evidence>
<organism evidence="2 3">
    <name type="scientific">Streptomyces hygroscopicus</name>
    <dbReference type="NCBI Taxonomy" id="1912"/>
    <lineage>
        <taxon>Bacteria</taxon>
        <taxon>Bacillati</taxon>
        <taxon>Actinomycetota</taxon>
        <taxon>Actinomycetes</taxon>
        <taxon>Kitasatosporales</taxon>
        <taxon>Streptomycetaceae</taxon>
        <taxon>Streptomyces</taxon>
        <taxon>Streptomyces violaceusniger group</taxon>
    </lineage>
</organism>
<protein>
    <submittedName>
        <fullName evidence="2">Uncharacterized protein</fullName>
    </submittedName>
</protein>